<keyword evidence="3" id="KW-0804">Transcription</keyword>
<dbReference type="RefSeq" id="WP_246431640.1">
    <property type="nucleotide sequence ID" value="NZ_CBCSLB010000002.1"/>
</dbReference>
<name>A0A7W5C5I1_9BACL</name>
<dbReference type="SMART" id="SM00342">
    <property type="entry name" value="HTH_ARAC"/>
    <property type="match status" value="1"/>
</dbReference>
<dbReference type="InterPro" id="IPR018060">
    <property type="entry name" value="HTH_AraC"/>
</dbReference>
<keyword evidence="2 5" id="KW-0238">DNA-binding</keyword>
<evidence type="ECO:0000259" key="4">
    <source>
        <dbReference type="PROSITE" id="PS01124"/>
    </source>
</evidence>
<dbReference type="SUPFAM" id="SSF46689">
    <property type="entry name" value="Homeodomain-like"/>
    <property type="match status" value="1"/>
</dbReference>
<dbReference type="Gene3D" id="1.10.10.60">
    <property type="entry name" value="Homeodomain-like"/>
    <property type="match status" value="1"/>
</dbReference>
<dbReference type="PROSITE" id="PS01124">
    <property type="entry name" value="HTH_ARAC_FAMILY_2"/>
    <property type="match status" value="1"/>
</dbReference>
<proteinExistence type="predicted"/>
<dbReference type="Pfam" id="PF12833">
    <property type="entry name" value="HTH_18"/>
    <property type="match status" value="1"/>
</dbReference>
<accession>A0A7W5C5I1</accession>
<dbReference type="Proteomes" id="UP000518605">
    <property type="component" value="Unassembled WGS sequence"/>
</dbReference>
<dbReference type="InterPro" id="IPR009057">
    <property type="entry name" value="Homeodomain-like_sf"/>
</dbReference>
<dbReference type="InterPro" id="IPR020449">
    <property type="entry name" value="Tscrpt_reg_AraC-type_HTH"/>
</dbReference>
<feature type="domain" description="HTH araC/xylS-type" evidence="4">
    <location>
        <begin position="234"/>
        <end position="332"/>
    </location>
</feature>
<dbReference type="InterPro" id="IPR032687">
    <property type="entry name" value="AraC-type_N"/>
</dbReference>
<dbReference type="EMBL" id="JACHXW010000003">
    <property type="protein sequence ID" value="MBB3151423.1"/>
    <property type="molecule type" value="Genomic_DNA"/>
</dbReference>
<dbReference type="GO" id="GO:0003700">
    <property type="term" value="F:DNA-binding transcription factor activity"/>
    <property type="evidence" value="ECO:0007669"/>
    <property type="project" value="InterPro"/>
</dbReference>
<evidence type="ECO:0000256" key="3">
    <source>
        <dbReference type="ARBA" id="ARBA00023163"/>
    </source>
</evidence>
<dbReference type="PRINTS" id="PR00032">
    <property type="entry name" value="HTHARAC"/>
</dbReference>
<dbReference type="PANTHER" id="PTHR47894">
    <property type="entry name" value="HTH-TYPE TRANSCRIPTIONAL REGULATOR GADX"/>
    <property type="match status" value="1"/>
</dbReference>
<dbReference type="GO" id="GO:0000976">
    <property type="term" value="F:transcription cis-regulatory region binding"/>
    <property type="evidence" value="ECO:0007669"/>
    <property type="project" value="TreeGrafter"/>
</dbReference>
<evidence type="ECO:0000256" key="1">
    <source>
        <dbReference type="ARBA" id="ARBA00023015"/>
    </source>
</evidence>
<keyword evidence="6" id="KW-1185">Reference proteome</keyword>
<keyword evidence="1" id="KW-0805">Transcription regulation</keyword>
<protein>
    <submittedName>
        <fullName evidence="5">AraC-like DNA-binding protein</fullName>
    </submittedName>
</protein>
<dbReference type="PANTHER" id="PTHR47894:SF1">
    <property type="entry name" value="HTH-TYPE TRANSCRIPTIONAL REGULATOR VQSM"/>
    <property type="match status" value="1"/>
</dbReference>
<dbReference type="AlphaFoldDB" id="A0A7W5C5I1"/>
<evidence type="ECO:0000256" key="2">
    <source>
        <dbReference type="ARBA" id="ARBA00023125"/>
    </source>
</evidence>
<evidence type="ECO:0000313" key="6">
    <source>
        <dbReference type="Proteomes" id="UP000518605"/>
    </source>
</evidence>
<gene>
    <name evidence="5" type="ORF">FHS16_001466</name>
</gene>
<reference evidence="5 6" key="1">
    <citation type="submission" date="2020-08" db="EMBL/GenBank/DDBJ databases">
        <title>Genomic Encyclopedia of Type Strains, Phase III (KMG-III): the genomes of soil and plant-associated and newly described type strains.</title>
        <authorList>
            <person name="Whitman W."/>
        </authorList>
    </citation>
    <scope>NUCLEOTIDE SEQUENCE [LARGE SCALE GENOMIC DNA]</scope>
    <source>
        <strain evidence="5 6">CECT 8234</strain>
    </source>
</reference>
<dbReference type="Pfam" id="PF12625">
    <property type="entry name" value="Arabinose_bd"/>
    <property type="match status" value="1"/>
</dbReference>
<organism evidence="5 6">
    <name type="scientific">Paenibacillus endophyticus</name>
    <dbReference type="NCBI Taxonomy" id="1294268"/>
    <lineage>
        <taxon>Bacteria</taxon>
        <taxon>Bacillati</taxon>
        <taxon>Bacillota</taxon>
        <taxon>Bacilli</taxon>
        <taxon>Bacillales</taxon>
        <taxon>Paenibacillaceae</taxon>
        <taxon>Paenibacillus</taxon>
    </lineage>
</organism>
<comment type="caution">
    <text evidence="5">The sequence shown here is derived from an EMBL/GenBank/DDBJ whole genome shotgun (WGS) entry which is preliminary data.</text>
</comment>
<sequence length="341" mass="38787">MKSHGVAVSMVYPIMKSIVHKGFETDRYCSYASFDASLLQDVEGRIAGEELERLMIAAADFTQDDYFGLHQGAMTEFVDLGILGYVMMHSDTIADSLAAYQRYNVILCSGFNLSWEVMGDEVVIRLYLEHPGKMSRHCVEDMASSLYRLIGRLSNRRIPVYGIAFEHDAPPDTAPYLPVFGMMPQFGSTSNVIRMGKEILDYSVLYSDARLRIVFEAIAEETRIELTEESVLSEQIVQWMRKSMPAFFPSLRQTAESFGTSTRTLQSKLKEEKTTFNDLSTLVRKEMAMGYLRKREYSVGEIAYALHFSEPSAFQNAFKKWTGLTPSQYRTTLVQEQTSKQ</sequence>
<dbReference type="GO" id="GO:0005829">
    <property type="term" value="C:cytosol"/>
    <property type="evidence" value="ECO:0007669"/>
    <property type="project" value="TreeGrafter"/>
</dbReference>
<evidence type="ECO:0000313" key="5">
    <source>
        <dbReference type="EMBL" id="MBB3151423.1"/>
    </source>
</evidence>